<feature type="transmembrane region" description="Helical" evidence="1">
    <location>
        <begin position="183"/>
        <end position="202"/>
    </location>
</feature>
<name>A0A7R7EHY7_9FIRM</name>
<feature type="transmembrane region" description="Helical" evidence="1">
    <location>
        <begin position="21"/>
        <end position="40"/>
    </location>
</feature>
<reference evidence="2 3" key="1">
    <citation type="submission" date="2020-11" db="EMBL/GenBank/DDBJ databases">
        <title>Draft genome sequencing of a Lachnospiraceae strain isolated from anoxic soil subjected to BSD treatment.</title>
        <authorList>
            <person name="Uek A."/>
            <person name="Tonouchi A."/>
        </authorList>
    </citation>
    <scope>NUCLEOTIDE SEQUENCE [LARGE SCALE GENOMIC DNA]</scope>
    <source>
        <strain evidence="2 3">TB5</strain>
    </source>
</reference>
<evidence type="ECO:0000313" key="3">
    <source>
        <dbReference type="Proteomes" id="UP000595897"/>
    </source>
</evidence>
<evidence type="ECO:0000313" key="2">
    <source>
        <dbReference type="EMBL" id="BCN29068.1"/>
    </source>
</evidence>
<keyword evidence="3" id="KW-1185">Reference proteome</keyword>
<feature type="transmembrane region" description="Helical" evidence="1">
    <location>
        <begin position="104"/>
        <end position="131"/>
    </location>
</feature>
<dbReference type="GO" id="GO:0140359">
    <property type="term" value="F:ABC-type transporter activity"/>
    <property type="evidence" value="ECO:0007669"/>
    <property type="project" value="InterPro"/>
</dbReference>
<dbReference type="EMBL" id="AP024169">
    <property type="protein sequence ID" value="BCN29068.1"/>
    <property type="molecule type" value="Genomic_DNA"/>
</dbReference>
<feature type="transmembrane region" description="Helical" evidence="1">
    <location>
        <begin position="208"/>
        <end position="227"/>
    </location>
</feature>
<dbReference type="RefSeq" id="WP_271714364.1">
    <property type="nucleotide sequence ID" value="NZ_AP024169.1"/>
</dbReference>
<protein>
    <submittedName>
        <fullName evidence="2">Bacitracin ABC transporter permease</fullName>
    </submittedName>
</protein>
<keyword evidence="1" id="KW-0472">Membrane</keyword>
<evidence type="ECO:0000256" key="1">
    <source>
        <dbReference type="SAM" id="Phobius"/>
    </source>
</evidence>
<feature type="transmembrane region" description="Helical" evidence="1">
    <location>
        <begin position="64"/>
        <end position="83"/>
    </location>
</feature>
<accession>A0A7R7EHY7</accession>
<keyword evidence="1" id="KW-0812">Transmembrane</keyword>
<dbReference type="KEGG" id="ahb:bsdtb5_03630"/>
<dbReference type="GO" id="GO:0005886">
    <property type="term" value="C:plasma membrane"/>
    <property type="evidence" value="ECO:0007669"/>
    <property type="project" value="UniProtKB-SubCell"/>
</dbReference>
<dbReference type="AlphaFoldDB" id="A0A7R7EHY7"/>
<dbReference type="Proteomes" id="UP000595897">
    <property type="component" value="Chromosome"/>
</dbReference>
<sequence>MWKLIKLEWTKNHVSKYILGAVIVTGVIGLLMFAQCYLGIANDASSGVPDSVPGMDTMAPQIELFTNLCFLIFTAAMMSSFIITPYMNKTMNLMFSYPIKRQKIVIAQMLSVWLFCFVALLVGKLLIYTILTTMKGSFTAYFTLGYNMADVNFYVQILLKTAVTVTLGFIALYVGTSMKSSKAAIITSFLLFAVMNGTVGDFSLRGNAIVPITLVIISLICAYLSIYKVETKDLK</sequence>
<organism evidence="2 3">
    <name type="scientific">Anaeromicropila herbilytica</name>
    <dbReference type="NCBI Taxonomy" id="2785025"/>
    <lineage>
        <taxon>Bacteria</taxon>
        <taxon>Bacillati</taxon>
        <taxon>Bacillota</taxon>
        <taxon>Clostridia</taxon>
        <taxon>Lachnospirales</taxon>
        <taxon>Lachnospiraceae</taxon>
        <taxon>Anaeromicropila</taxon>
    </lineage>
</organism>
<keyword evidence="1" id="KW-1133">Transmembrane helix</keyword>
<gene>
    <name evidence="2" type="ORF">bsdtb5_03630</name>
</gene>
<feature type="transmembrane region" description="Helical" evidence="1">
    <location>
        <begin position="151"/>
        <end position="174"/>
    </location>
</feature>
<proteinExistence type="predicted"/>